<evidence type="ECO:0000256" key="1">
    <source>
        <dbReference type="ARBA" id="ARBA00004141"/>
    </source>
</evidence>
<reference evidence="12" key="1">
    <citation type="journal article" date="2011" name="Genome Res.">
        <title>Deep small RNA sequencing from the nematode Ascaris reveals conservation, functional diversification, and novel developmental profiles.</title>
        <authorList>
            <person name="Wang J."/>
            <person name="Czech B."/>
            <person name="Crunk A."/>
            <person name="Wallace A."/>
            <person name="Mitreva M."/>
            <person name="Hannon G.J."/>
            <person name="Davis R.E."/>
        </authorList>
    </citation>
    <scope>NUCLEOTIDE SEQUENCE</scope>
</reference>
<keyword evidence="7" id="KW-1071">Ligand-gated ion channel</keyword>
<keyword evidence="5" id="KW-0406">Ion transport</keyword>
<keyword evidence="4 10" id="KW-1133">Transmembrane helix</keyword>
<evidence type="ECO:0000256" key="4">
    <source>
        <dbReference type="ARBA" id="ARBA00022989"/>
    </source>
</evidence>
<organism evidence="12">
    <name type="scientific">Ascaris suum</name>
    <name type="common">Pig roundworm</name>
    <name type="synonym">Ascaris lumbricoides</name>
    <dbReference type="NCBI Taxonomy" id="6253"/>
    <lineage>
        <taxon>Eukaryota</taxon>
        <taxon>Metazoa</taxon>
        <taxon>Ecdysozoa</taxon>
        <taxon>Nematoda</taxon>
        <taxon>Chromadorea</taxon>
        <taxon>Rhabditida</taxon>
        <taxon>Spirurina</taxon>
        <taxon>Ascaridomorpha</taxon>
        <taxon>Ascaridoidea</taxon>
        <taxon>Ascarididae</taxon>
        <taxon>Ascaris</taxon>
    </lineage>
</organism>
<dbReference type="Pfam" id="PF00520">
    <property type="entry name" value="Ion_trans"/>
    <property type="match status" value="1"/>
</dbReference>
<keyword evidence="2" id="KW-0813">Transport</keyword>
<dbReference type="FunFam" id="2.60.120.10:FF:000020">
    <property type="entry name" value="Cyclic nucleotide-gated channel beta 3"/>
    <property type="match status" value="1"/>
</dbReference>
<dbReference type="GO" id="GO:0044877">
    <property type="term" value="F:protein-containing complex binding"/>
    <property type="evidence" value="ECO:0007669"/>
    <property type="project" value="TreeGrafter"/>
</dbReference>
<dbReference type="InterPro" id="IPR018490">
    <property type="entry name" value="cNMP-bd_dom_sf"/>
</dbReference>
<feature type="transmembrane region" description="Helical" evidence="10">
    <location>
        <begin position="165"/>
        <end position="186"/>
    </location>
</feature>
<dbReference type="InterPro" id="IPR005821">
    <property type="entry name" value="Ion_trans_dom"/>
</dbReference>
<dbReference type="Pfam" id="PF00027">
    <property type="entry name" value="cNMP_binding"/>
    <property type="match status" value="1"/>
</dbReference>
<keyword evidence="6 10" id="KW-0472">Membrane</keyword>
<keyword evidence="3 10" id="KW-0812">Transmembrane</keyword>
<dbReference type="GO" id="GO:0030553">
    <property type="term" value="F:cGMP binding"/>
    <property type="evidence" value="ECO:0007669"/>
    <property type="project" value="TreeGrafter"/>
</dbReference>
<dbReference type="GO" id="GO:0005222">
    <property type="term" value="F:intracellularly cAMP-activated cation channel activity"/>
    <property type="evidence" value="ECO:0007669"/>
    <property type="project" value="TreeGrafter"/>
</dbReference>
<evidence type="ECO:0000256" key="6">
    <source>
        <dbReference type="ARBA" id="ARBA00023136"/>
    </source>
</evidence>
<dbReference type="InterPro" id="IPR000595">
    <property type="entry name" value="cNMP-bd_dom"/>
</dbReference>
<dbReference type="CDD" id="cd00038">
    <property type="entry name" value="CAP_ED"/>
    <property type="match status" value="1"/>
</dbReference>
<dbReference type="Gene3D" id="1.10.287.630">
    <property type="entry name" value="Helix hairpin bin"/>
    <property type="match status" value="1"/>
</dbReference>
<protein>
    <submittedName>
        <fullName evidence="12">Cyclic nucleotide-gated cation channel alpha-3</fullName>
    </submittedName>
</protein>
<feature type="transmembrane region" description="Helical" evidence="10">
    <location>
        <begin position="213"/>
        <end position="231"/>
    </location>
</feature>
<dbReference type="Gene3D" id="1.10.287.70">
    <property type="match status" value="1"/>
</dbReference>
<dbReference type="InterPro" id="IPR014710">
    <property type="entry name" value="RmlC-like_jellyroll"/>
</dbReference>
<dbReference type="InterPro" id="IPR018488">
    <property type="entry name" value="cNMP-bd_CS"/>
</dbReference>
<accession>F1KYZ5</accession>
<dbReference type="AlphaFoldDB" id="F1KYZ5"/>
<sequence>MTDRNNGNDTASLHGSGIGTQSRNDNSRHHKTFAEVARTAIAVRNWMMSIQPDGHENEDCERNSVLNNSAVFEPPAVAAQTIATLESRNSHASLLRASTANEICTGRRKWDIIASVKKFAKSVVFFTLRPTSSALYYWTTIVSIGCFYNLLMVVIFVFVDVHKYFFYQWLFCNMFFDFIFLVDIFVQTRICYLHDGALVTDLKLLAKRYVKTTSFWLDVLCLFPLDFFLFIRRDISLLRGNRLLKCHRLEHFIERTQMRTNWPNGFKIFVLVVTCIVLFHWNACAYFLVSLSAGTEDEDTGVWQFTYTKIADPVLPNCEILLSEDADEDCWFNETGKDITMRMNYISEMMAYWKEKTTIVKFSNFTKEYALSMYWSSLTLTTSGQQPYPVRSIENGLEIVDTLIGLLIFAIIIGSVGSVVSTMNRDQSEFQEILDGIKFYMNYRQVDPIIQKRVLDCCEYVHEQGIKKDENVILETLPTRLQGQLAVHLHMDTLKRVELLQDCEPGLLYELVLRLRFYMFGPNDYLCRRGEVAKEMYIIKRGQLNYVSDDGSVVLKILREGAVFGQLAILNLSGDRSGNKHTVAVRSQGYTDVYALRQEDVCDVLQEYPDARRDLIQKAKEMLRADDMWEEETADDEKDRYSLLTLEEQLLGLDGSISKIDANISQLYESFSDLTLSLKQRMTKLETIFLENRRQIKEGFSNFAS</sequence>
<dbReference type="GO" id="GO:0017071">
    <property type="term" value="C:intracellular cyclic nucleotide activated cation channel complex"/>
    <property type="evidence" value="ECO:0007669"/>
    <property type="project" value="TreeGrafter"/>
</dbReference>
<keyword evidence="8" id="KW-0407">Ion channel</keyword>
<dbReference type="PANTHER" id="PTHR45638">
    <property type="entry name" value="CYCLIC NUCLEOTIDE-GATED CATION CHANNEL SUBUNIT A"/>
    <property type="match status" value="1"/>
</dbReference>
<proteinExistence type="evidence at transcript level"/>
<evidence type="ECO:0000256" key="3">
    <source>
        <dbReference type="ARBA" id="ARBA00022692"/>
    </source>
</evidence>
<feature type="region of interest" description="Disordered" evidence="9">
    <location>
        <begin position="1"/>
        <end position="28"/>
    </location>
</feature>
<evidence type="ECO:0000256" key="8">
    <source>
        <dbReference type="ARBA" id="ARBA00023303"/>
    </source>
</evidence>
<dbReference type="GO" id="GO:0005886">
    <property type="term" value="C:plasma membrane"/>
    <property type="evidence" value="ECO:0007669"/>
    <property type="project" value="TreeGrafter"/>
</dbReference>
<dbReference type="PROSITE" id="PS50042">
    <property type="entry name" value="CNMP_BINDING_3"/>
    <property type="match status" value="1"/>
</dbReference>
<evidence type="ECO:0000256" key="7">
    <source>
        <dbReference type="ARBA" id="ARBA00023286"/>
    </source>
</evidence>
<evidence type="ECO:0000256" key="2">
    <source>
        <dbReference type="ARBA" id="ARBA00022448"/>
    </source>
</evidence>
<feature type="compositionally biased region" description="Polar residues" evidence="9">
    <location>
        <begin position="1"/>
        <end position="24"/>
    </location>
</feature>
<evidence type="ECO:0000256" key="9">
    <source>
        <dbReference type="SAM" id="MobiDB-lite"/>
    </source>
</evidence>
<feature type="domain" description="Cyclic nucleotide-binding" evidence="11">
    <location>
        <begin position="499"/>
        <end position="622"/>
    </location>
</feature>
<feature type="transmembrane region" description="Helical" evidence="10">
    <location>
        <begin position="268"/>
        <end position="289"/>
    </location>
</feature>
<dbReference type="EMBL" id="JI168297">
    <property type="protein sequence ID" value="ADY43099.1"/>
    <property type="molecule type" value="mRNA"/>
</dbReference>
<name>F1KYZ5_ASCSU</name>
<dbReference type="GO" id="GO:0005223">
    <property type="term" value="F:intracellularly cGMP-activated cation channel activity"/>
    <property type="evidence" value="ECO:0007669"/>
    <property type="project" value="TreeGrafter"/>
</dbReference>
<feature type="transmembrane region" description="Helical" evidence="10">
    <location>
        <begin position="135"/>
        <end position="159"/>
    </location>
</feature>
<dbReference type="SUPFAM" id="SSF51206">
    <property type="entry name" value="cAMP-binding domain-like"/>
    <property type="match status" value="1"/>
</dbReference>
<dbReference type="SMART" id="SM00100">
    <property type="entry name" value="cNMP"/>
    <property type="match status" value="1"/>
</dbReference>
<feature type="transmembrane region" description="Helical" evidence="10">
    <location>
        <begin position="399"/>
        <end position="420"/>
    </location>
</feature>
<dbReference type="PROSITE" id="PS00888">
    <property type="entry name" value="CNMP_BINDING_1"/>
    <property type="match status" value="1"/>
</dbReference>
<evidence type="ECO:0000259" key="11">
    <source>
        <dbReference type="PROSITE" id="PS50042"/>
    </source>
</evidence>
<dbReference type="Gene3D" id="2.60.120.10">
    <property type="entry name" value="Jelly Rolls"/>
    <property type="match status" value="1"/>
</dbReference>
<dbReference type="PANTHER" id="PTHR45638:SF15">
    <property type="entry name" value="CYCLIC NUCLEOTIDE-BINDING DOMAIN-CONTAINING PROTEIN"/>
    <property type="match status" value="1"/>
</dbReference>
<evidence type="ECO:0000256" key="10">
    <source>
        <dbReference type="SAM" id="Phobius"/>
    </source>
</evidence>
<dbReference type="SUPFAM" id="SSF81324">
    <property type="entry name" value="Voltage-gated potassium channels"/>
    <property type="match status" value="1"/>
</dbReference>
<evidence type="ECO:0000256" key="5">
    <source>
        <dbReference type="ARBA" id="ARBA00023065"/>
    </source>
</evidence>
<evidence type="ECO:0000313" key="12">
    <source>
        <dbReference type="EMBL" id="ADY43099.1"/>
    </source>
</evidence>
<dbReference type="InterPro" id="IPR050866">
    <property type="entry name" value="CNG_cation_channel"/>
</dbReference>
<comment type="subcellular location">
    <subcellularLocation>
        <location evidence="1">Membrane</location>
        <topology evidence="1">Multi-pass membrane protein</topology>
    </subcellularLocation>
</comment>